<feature type="binding site" evidence="4">
    <location>
        <position position="107"/>
    </location>
    <ligand>
        <name>Mn(2+)</name>
        <dbReference type="ChEBI" id="CHEBI:29035"/>
        <label>1</label>
    </ligand>
</feature>
<dbReference type="Pfam" id="PF00491">
    <property type="entry name" value="Arginase"/>
    <property type="match status" value="1"/>
</dbReference>
<dbReference type="InParanoid" id="D1YZD9"/>
<feature type="binding site" evidence="4">
    <location>
        <position position="129"/>
    </location>
    <ligand>
        <name>Mn(2+)</name>
        <dbReference type="ChEBI" id="CHEBI:29035"/>
        <label>1</label>
    </ligand>
</feature>
<dbReference type="PATRIC" id="fig|304371.9.peg.1777"/>
<comment type="cofactor">
    <cofactor evidence="4">
        <name>Mn(2+)</name>
        <dbReference type="ChEBI" id="CHEBI:29035"/>
    </cofactor>
    <text evidence="4">Binds 2 manganese ions per subunit.</text>
</comment>
<dbReference type="InterPro" id="IPR020855">
    <property type="entry name" value="Ureohydrolase_Mn_BS"/>
</dbReference>
<keyword evidence="2 4" id="KW-0479">Metal-binding</keyword>
<reference evidence="6 7" key="2">
    <citation type="journal article" date="2008" name="Int. J. Syst. Evol. Microbiol.">
        <title>Methanocella paludicola gen. nov., sp. nov., a methane-producing archaeon, the first isolate of the lineage 'Rice Cluster I', and proposal of the new archaeal order Methanocellales ord. nov.</title>
        <authorList>
            <person name="Sakai S."/>
            <person name="Imachi H."/>
            <person name="Hanada S."/>
            <person name="Ohashi A."/>
            <person name="Harada H."/>
            <person name="Kamagata Y."/>
        </authorList>
    </citation>
    <scope>NUCLEOTIDE SEQUENCE [LARGE SCALE GENOMIC DNA]</scope>
    <source>
        <strain evidence="7">DSM 17711 / JCM 13418 / NBRC 101707 / SANAE</strain>
    </source>
</reference>
<dbReference type="PANTHER" id="PTHR11358:SF26">
    <property type="entry name" value="GUANIDINO ACID HYDROLASE, MITOCHONDRIAL"/>
    <property type="match status" value="1"/>
</dbReference>
<dbReference type="eggNOG" id="arCOG01700">
    <property type="taxonomic scope" value="Archaea"/>
</dbReference>
<keyword evidence="7" id="KW-1185">Reference proteome</keyword>
<organism evidence="6 7">
    <name type="scientific">Methanocella paludicola (strain DSM 17711 / JCM 13418 / NBRC 101707 / SANAE)</name>
    <dbReference type="NCBI Taxonomy" id="304371"/>
    <lineage>
        <taxon>Archaea</taxon>
        <taxon>Methanobacteriati</taxon>
        <taxon>Methanobacteriota</taxon>
        <taxon>Stenosarchaea group</taxon>
        <taxon>Methanomicrobia</taxon>
        <taxon>Methanocellales</taxon>
        <taxon>Methanocellaceae</taxon>
        <taxon>Methanocella</taxon>
    </lineage>
</organism>
<dbReference type="GO" id="GO:0008783">
    <property type="term" value="F:agmatinase activity"/>
    <property type="evidence" value="ECO:0007669"/>
    <property type="project" value="TreeGrafter"/>
</dbReference>
<dbReference type="CDD" id="cd11593">
    <property type="entry name" value="Agmatinase-like_2"/>
    <property type="match status" value="1"/>
</dbReference>
<dbReference type="KEGG" id="mpd:MCP_1739"/>
<dbReference type="SUPFAM" id="SSF52768">
    <property type="entry name" value="Arginase/deacetylase"/>
    <property type="match status" value="1"/>
</dbReference>
<keyword evidence="4" id="KW-0464">Manganese</keyword>
<feature type="binding site" evidence="4">
    <location>
        <position position="131"/>
    </location>
    <ligand>
        <name>Mn(2+)</name>
        <dbReference type="ChEBI" id="CHEBI:29035"/>
        <label>1</label>
    </ligand>
</feature>
<evidence type="ECO:0000313" key="7">
    <source>
        <dbReference type="Proteomes" id="UP000001882"/>
    </source>
</evidence>
<proteinExistence type="inferred from homology"/>
<dbReference type="GO" id="GO:0046872">
    <property type="term" value="F:metal ion binding"/>
    <property type="evidence" value="ECO:0007669"/>
    <property type="project" value="UniProtKB-KW"/>
</dbReference>
<gene>
    <name evidence="6" type="primary">speB</name>
    <name evidence="6" type="ordered locus">MCP_1739</name>
</gene>
<dbReference type="STRING" id="304371.MCP_1739"/>
<name>D1YZD9_METPS</name>
<dbReference type="InterPro" id="IPR005925">
    <property type="entry name" value="Agmatinase-rel"/>
</dbReference>
<dbReference type="InterPro" id="IPR023696">
    <property type="entry name" value="Ureohydrolase_dom_sf"/>
</dbReference>
<dbReference type="PIRSF" id="PIRSF036979">
    <property type="entry name" value="Arginase"/>
    <property type="match status" value="1"/>
</dbReference>
<dbReference type="FunCoup" id="D1YZD9">
    <property type="interactions" value="81"/>
</dbReference>
<evidence type="ECO:0000256" key="1">
    <source>
        <dbReference type="ARBA" id="ARBA00009227"/>
    </source>
</evidence>
<dbReference type="PROSITE" id="PS51409">
    <property type="entry name" value="ARGINASE_2"/>
    <property type="match status" value="1"/>
</dbReference>
<dbReference type="PANTHER" id="PTHR11358">
    <property type="entry name" value="ARGINASE/AGMATINASE"/>
    <property type="match status" value="1"/>
</dbReference>
<dbReference type="NCBIfam" id="TIGR01230">
    <property type="entry name" value="agmatinase"/>
    <property type="match status" value="1"/>
</dbReference>
<evidence type="ECO:0000256" key="5">
    <source>
        <dbReference type="RuleBase" id="RU003684"/>
    </source>
</evidence>
<dbReference type="Proteomes" id="UP000001882">
    <property type="component" value="Chromosome"/>
</dbReference>
<dbReference type="Gene3D" id="3.40.800.10">
    <property type="entry name" value="Ureohydrolase domain"/>
    <property type="match status" value="1"/>
</dbReference>
<accession>D1YZD9</accession>
<dbReference type="PROSITE" id="PS01053">
    <property type="entry name" value="ARGINASE_1"/>
    <property type="match status" value="1"/>
</dbReference>
<evidence type="ECO:0000256" key="4">
    <source>
        <dbReference type="PIRSR" id="PIRSR036979-1"/>
    </source>
</evidence>
<reference evidence="7" key="3">
    <citation type="journal article" date="2011" name="PLoS ONE">
        <title>Genome sequence of a mesophilic hydrogenotrophic methanogen Methanocella paludicola, the first cultivated representative of the order Methanocellales.</title>
        <authorList>
            <person name="Sakai S."/>
            <person name="Takaki Y."/>
            <person name="Shimamura S."/>
            <person name="Sekine M."/>
            <person name="Tajima T."/>
            <person name="Kosugi H."/>
            <person name="Ichikawa N."/>
            <person name="Tasumi E."/>
            <person name="Hiraki A.T."/>
            <person name="Shimizu A."/>
            <person name="Kato Y."/>
            <person name="Nishiko R."/>
            <person name="Mori K."/>
            <person name="Fujita N."/>
            <person name="Imachi H."/>
            <person name="Takai K."/>
        </authorList>
    </citation>
    <scope>NUCLEOTIDE SEQUENCE [LARGE SCALE GENOMIC DNA]</scope>
    <source>
        <strain evidence="7">DSM 17711 / JCM 13418 / NBRC 101707 / SANAE</strain>
    </source>
</reference>
<comment type="similarity">
    <text evidence="1">Belongs to the arginase family. Agmatinase subfamily.</text>
</comment>
<feature type="binding site" evidence="4">
    <location>
        <position position="127"/>
    </location>
    <ligand>
        <name>Mn(2+)</name>
        <dbReference type="ChEBI" id="CHEBI:29035"/>
        <label>1</label>
    </ligand>
</feature>
<dbReference type="GO" id="GO:0033389">
    <property type="term" value="P:putrescine biosynthetic process from arginine, via agmatine"/>
    <property type="evidence" value="ECO:0007669"/>
    <property type="project" value="TreeGrafter"/>
</dbReference>
<feature type="binding site" evidence="4">
    <location>
        <position position="215"/>
    </location>
    <ligand>
        <name>Mn(2+)</name>
        <dbReference type="ChEBI" id="CHEBI:29035"/>
        <label>1</label>
    </ligand>
</feature>
<sequence length="290" mass="32695">MFLNMNLFADACSSFEEAEFVLYGVPFDATSSYRKGSKWAPLEMRKASYNFETYNGDLDVDLADVPIHDMGDCDVCCAVDDTLNEVYDVASSIVKAKKIPIMMGGEHSLTYPCVKAYKEKIGFVVMDAHYDLREEYEGVRNSHACVSRHIIDDITDKYVSIGIRSGPKEEYEYVKKNKKIRSYTANDVDGMGIDRILNETETYLKDCDRIYLSLDMDAIDPAYAPGLGTPEPFGMTPRQVRSVIRRLAPKTVGFDVVEISPEYDQGITAQLGAKLIRDFIAAKWKSMQKI</sequence>
<feature type="binding site" evidence="4">
    <location>
        <position position="217"/>
    </location>
    <ligand>
        <name>Mn(2+)</name>
        <dbReference type="ChEBI" id="CHEBI:29035"/>
        <label>1</label>
    </ligand>
</feature>
<dbReference type="AlphaFoldDB" id="D1YZD9"/>
<dbReference type="EMBL" id="AP011532">
    <property type="protein sequence ID" value="BAI61811.1"/>
    <property type="molecule type" value="Genomic_DNA"/>
</dbReference>
<evidence type="ECO:0000313" key="6">
    <source>
        <dbReference type="EMBL" id="BAI61811.1"/>
    </source>
</evidence>
<evidence type="ECO:0000256" key="3">
    <source>
        <dbReference type="ARBA" id="ARBA00022801"/>
    </source>
</evidence>
<protein>
    <submittedName>
        <fullName evidence="6">Agmatinase</fullName>
    </submittedName>
</protein>
<evidence type="ECO:0000256" key="2">
    <source>
        <dbReference type="ARBA" id="ARBA00022723"/>
    </source>
</evidence>
<dbReference type="InterPro" id="IPR006035">
    <property type="entry name" value="Ureohydrolase"/>
</dbReference>
<keyword evidence="3 5" id="KW-0378">Hydrolase</keyword>
<reference evidence="6 7" key="1">
    <citation type="journal article" date="2007" name="Appl. Environ. Microbiol.">
        <title>Isolation of key methanogens for global methane emission from rice paddy fields: a novel isolate affiliated with the clone cluster rice cluster I.</title>
        <authorList>
            <person name="Sakai S."/>
            <person name="Imachi H."/>
            <person name="Sekiguchi Y."/>
            <person name="Ohashi A."/>
            <person name="Harada H."/>
            <person name="Kamagata Y."/>
        </authorList>
    </citation>
    <scope>NUCLEOTIDE SEQUENCE [LARGE SCALE GENOMIC DNA]</scope>
    <source>
        <strain evidence="7">DSM 17711 / JCM 13418 / NBRC 101707 / SANAE</strain>
    </source>
</reference>